<dbReference type="GO" id="GO:0005992">
    <property type="term" value="P:trehalose biosynthetic process"/>
    <property type="evidence" value="ECO:0007669"/>
    <property type="project" value="TreeGrafter"/>
</dbReference>
<reference evidence="2 3" key="1">
    <citation type="submission" date="2019-07" db="EMBL/GenBank/DDBJ databases">
        <title>Whole genome shotgun sequence of Aeromicrobium flavum NBRC 107625.</title>
        <authorList>
            <person name="Hosoyama A."/>
            <person name="Uohara A."/>
            <person name="Ohji S."/>
            <person name="Ichikawa N."/>
        </authorList>
    </citation>
    <scope>NUCLEOTIDE SEQUENCE [LARGE SCALE GENOMIC DNA]</scope>
    <source>
        <strain evidence="2 3">NBRC 107625</strain>
    </source>
</reference>
<dbReference type="RefSeq" id="WP_146826772.1">
    <property type="nucleotide sequence ID" value="NZ_BAAAYQ010000001.1"/>
</dbReference>
<feature type="domain" description="Glycosyl hydrolase family 13 catalytic" evidence="1">
    <location>
        <begin position="11"/>
        <end position="662"/>
    </location>
</feature>
<dbReference type="EMBL" id="BJZQ01000005">
    <property type="protein sequence ID" value="GEO89046.1"/>
    <property type="molecule type" value="Genomic_DNA"/>
</dbReference>
<dbReference type="Gene3D" id="3.30.1590.10">
    <property type="entry name" value="Maltooligosyl trehalose synthase, domain 2"/>
    <property type="match status" value="1"/>
</dbReference>
<dbReference type="SMART" id="SM00642">
    <property type="entry name" value="Aamy"/>
    <property type="match status" value="1"/>
</dbReference>
<dbReference type="Pfam" id="PF00128">
    <property type="entry name" value="Alpha-amylase"/>
    <property type="match status" value="1"/>
</dbReference>
<dbReference type="InterPro" id="IPR012767">
    <property type="entry name" value="Trehalose_TreY"/>
</dbReference>
<evidence type="ECO:0000259" key="1">
    <source>
        <dbReference type="SMART" id="SM00642"/>
    </source>
</evidence>
<proteinExistence type="predicted"/>
<dbReference type="NCBIfam" id="TIGR02401">
    <property type="entry name" value="trehalose_TreY"/>
    <property type="match status" value="1"/>
</dbReference>
<dbReference type="Gene3D" id="3.20.20.80">
    <property type="entry name" value="Glycosidases"/>
    <property type="match status" value="1"/>
</dbReference>
<dbReference type="AlphaFoldDB" id="A0A512HUB2"/>
<organism evidence="2 3">
    <name type="scientific">Aeromicrobium flavum</name>
    <dbReference type="NCBI Taxonomy" id="416568"/>
    <lineage>
        <taxon>Bacteria</taxon>
        <taxon>Bacillati</taxon>
        <taxon>Actinomycetota</taxon>
        <taxon>Actinomycetes</taxon>
        <taxon>Propionibacteriales</taxon>
        <taxon>Nocardioidaceae</taxon>
        <taxon>Aeromicrobium</taxon>
    </lineage>
</organism>
<gene>
    <name evidence="2" type="primary">treY</name>
    <name evidence="2" type="ORF">AFL01nite_13730</name>
</gene>
<evidence type="ECO:0000313" key="3">
    <source>
        <dbReference type="Proteomes" id="UP000321769"/>
    </source>
</evidence>
<dbReference type="InterPro" id="IPR013797">
    <property type="entry name" value="Maltooligo_trehalose_synth_4"/>
</dbReference>
<sequence length="759" mass="83011">MTAPSSTYRLQLHPGFTLDDALAVVPYLHDLGVGALYLSPVMEATPGSTHGYDVTDPTRVRAELGGPDALRRLGEAARERGMGLVVDVVPNHMSVEVPSANPWFWDVLTYGRESSFAHYFDVDWSRPRLLLPVLGDDADVAELRLEGGQLAYYDHRFPVAPGTEGGSAQDVHDRQHYELVGWRRGNTELGYRRFFDITSLAAVRVELEDVFDAVHGEILRWVEEGLVTGLRIDHPDGLADPTAYARRLRERAPGAWIVVEKILHPGEHLPASWPVDGTTGYDALNEVAGAFFDQAGRDALAGAGERLGVPADFEAVQTDARRMVTDTILVAEVRRIAALVVGVDPEAARQAVAETFVAHRVYRSYLPEGADDWAAAIGTARERRPDLAEALDSLDAQVVDDPHGELAIRVQQTSGMVVAKGTEDTTFYRATTFAAANEVGGTGGWWAHDREGWEHAAARRAQHEPAAMTALTTHDTKRSEDTRARMNALSQLGDTWRDAVVDWSGRAGLDEPSLDALAWQTLVAAWPASDERLADYLLKAAREGKVRTTWTETDEAFEEQVRAWPARVREDEQLSSEVEGFVDRLRPLGWSDSLGQKLLQLAGPGVPDVYQGTELWDLSLVDPDNRRPVGYAARRDLLGRIDGGWQPDIDDEGAAKLLLTARVLRLRRDRPDLFEGFEHVPATGAAAGHALAFLRHPDLVAVATVRSGALAASGGWQDAALELGAGTWTDVLTGREHSGPQVPLDDLTAVYPVALVTRT</sequence>
<dbReference type="PANTHER" id="PTHR10357">
    <property type="entry name" value="ALPHA-AMYLASE FAMILY MEMBER"/>
    <property type="match status" value="1"/>
</dbReference>
<keyword evidence="3" id="KW-1185">Reference proteome</keyword>
<protein>
    <submittedName>
        <fullName evidence="2">Malto-oligosyltrehalose synthase</fullName>
    </submittedName>
</protein>
<accession>A0A512HUB2</accession>
<dbReference type="OrthoDB" id="9761577at2"/>
<dbReference type="Proteomes" id="UP000321769">
    <property type="component" value="Unassembled WGS sequence"/>
</dbReference>
<dbReference type="CDD" id="cd11336">
    <property type="entry name" value="AmyAc_MTSase"/>
    <property type="match status" value="1"/>
</dbReference>
<dbReference type="SUPFAM" id="SSF51445">
    <property type="entry name" value="(Trans)glycosidases"/>
    <property type="match status" value="1"/>
</dbReference>
<dbReference type="PANTHER" id="PTHR10357:SF216">
    <property type="entry name" value="MALTOOLIGOSYL TREHALOSE SYNTHASE-RELATED"/>
    <property type="match status" value="1"/>
</dbReference>
<dbReference type="Gene3D" id="1.10.10.470">
    <property type="entry name" value="Maltooligosyl trehalose synthase, domain 4"/>
    <property type="match status" value="1"/>
</dbReference>
<name>A0A512HUB2_9ACTN</name>
<dbReference type="GO" id="GO:0047470">
    <property type="term" value="F:(1,4)-alpha-D-glucan 1-alpha-D-glucosylmutase activity"/>
    <property type="evidence" value="ECO:0007669"/>
    <property type="project" value="TreeGrafter"/>
</dbReference>
<dbReference type="GO" id="GO:0030980">
    <property type="term" value="P:alpha-glucan catabolic process"/>
    <property type="evidence" value="ECO:0007669"/>
    <property type="project" value="TreeGrafter"/>
</dbReference>
<comment type="caution">
    <text evidence="2">The sequence shown here is derived from an EMBL/GenBank/DDBJ whole genome shotgun (WGS) entry which is preliminary data.</text>
</comment>
<dbReference type="InterPro" id="IPR017853">
    <property type="entry name" value="GH"/>
</dbReference>
<evidence type="ECO:0000313" key="2">
    <source>
        <dbReference type="EMBL" id="GEO89046.1"/>
    </source>
</evidence>
<dbReference type="Gene3D" id="1.10.150.200">
    <property type="entry name" value="Maltooligosyl trehalose synthase, domain 3"/>
    <property type="match status" value="1"/>
</dbReference>
<dbReference type="InterPro" id="IPR006047">
    <property type="entry name" value="GH13_cat_dom"/>
</dbReference>